<evidence type="ECO:0000313" key="4">
    <source>
        <dbReference type="Proteomes" id="UP000232323"/>
    </source>
</evidence>
<comment type="caution">
    <text evidence="3">The sequence shown here is derived from an EMBL/GenBank/DDBJ whole genome shotgun (WGS) entry which is preliminary data.</text>
</comment>
<sequence>MSSDDYVLLPTELNTAAQGYGLEVYRDKLTVHYRLEARHTSDVGAIQANRPVPLLRLLYYFEISVLEHGDLGRIAIGFTDRAFKLTRQPGWDPGSYGYHGDDGKKYGGNGKGEEYGPKFTKGDVIGACYHLGRQEIYFTKNGTKLRTAFRNVKGELFPTVGLHSKGELISVNFGQQPFKYDIETAIQEEKAGQAAAVNRQTVQSYLLPAMVREYLLHYGYGETLHAYDSETMWSCCTEDDVSGERDDEVMEDVVGDVSGGACSDPQTAGASCRMAIDSEPSETANRADQECSNSVACDFDSKAGQWALAVRQEVRHSLMRGDVKGAIERIQAAGFSQVLHGPDYEVVQYHLAVQQYIELIRNGDIDSAVTFAQSTLSVISQTLSKTSASNYSSSLKPSSYVTLPLSAHISASSQATGSSRSVTLSSAQPVVAQDIAGASSALGTASSEEVHEAARTGTGCHPRGSIGSSGSSLKRYHLDVLQEVIALIAYEEPEASPLGWLLGSGQRERVADAVNSAIAQAAGSPYQRTGVECLLRQIAAVQETLFEINGNQGCTCLM</sequence>
<dbReference type="PROSITE" id="PS50188">
    <property type="entry name" value="B302_SPRY"/>
    <property type="match status" value="1"/>
</dbReference>
<evidence type="ECO:0000259" key="2">
    <source>
        <dbReference type="PROSITE" id="PS50188"/>
    </source>
</evidence>
<evidence type="ECO:0000313" key="3">
    <source>
        <dbReference type="EMBL" id="GAX77404.1"/>
    </source>
</evidence>
<dbReference type="InterPro" id="IPR044736">
    <property type="entry name" value="Gid1/RanBPM/SPLA_SPRY"/>
</dbReference>
<dbReference type="CDD" id="cd12885">
    <property type="entry name" value="SPRY_RanBP_like"/>
    <property type="match status" value="1"/>
</dbReference>
<dbReference type="SMART" id="SM00757">
    <property type="entry name" value="CRA"/>
    <property type="match status" value="1"/>
</dbReference>
<dbReference type="AlphaFoldDB" id="A0A250X2T6"/>
<feature type="region of interest" description="Disordered" evidence="1">
    <location>
        <begin position="442"/>
        <end position="470"/>
    </location>
</feature>
<keyword evidence="4" id="KW-1185">Reference proteome</keyword>
<protein>
    <recommendedName>
        <fullName evidence="2">B30.2/SPRY domain-containing protein</fullName>
    </recommendedName>
</protein>
<dbReference type="InterPro" id="IPR003877">
    <property type="entry name" value="SPRY_dom"/>
</dbReference>
<proteinExistence type="predicted"/>
<dbReference type="Pfam" id="PF10607">
    <property type="entry name" value="CTLH"/>
    <property type="match status" value="1"/>
</dbReference>
<feature type="domain" description="B30.2/SPRY" evidence="2">
    <location>
        <begin position="1"/>
        <end position="178"/>
    </location>
</feature>
<name>A0A250X2T6_9CHLO</name>
<reference evidence="3 4" key="1">
    <citation type="submission" date="2017-08" db="EMBL/GenBank/DDBJ databases">
        <title>Acidophilic green algal genome provides insights into adaptation to an acidic environment.</title>
        <authorList>
            <person name="Hirooka S."/>
            <person name="Hirose Y."/>
            <person name="Kanesaki Y."/>
            <person name="Higuchi S."/>
            <person name="Fujiwara T."/>
            <person name="Onuma R."/>
            <person name="Era A."/>
            <person name="Ohbayashi R."/>
            <person name="Uzuka A."/>
            <person name="Nozaki H."/>
            <person name="Yoshikawa H."/>
            <person name="Miyagishima S.Y."/>
        </authorList>
    </citation>
    <scope>NUCLEOTIDE SEQUENCE [LARGE SCALE GENOMIC DNA]</scope>
    <source>
        <strain evidence="3 4">NIES-2499</strain>
    </source>
</reference>
<dbReference type="Gene3D" id="2.60.120.920">
    <property type="match status" value="1"/>
</dbReference>
<dbReference type="InterPro" id="IPR043136">
    <property type="entry name" value="B30.2/SPRY_sf"/>
</dbReference>
<organism evidence="3 4">
    <name type="scientific">Chlamydomonas eustigma</name>
    <dbReference type="NCBI Taxonomy" id="1157962"/>
    <lineage>
        <taxon>Eukaryota</taxon>
        <taxon>Viridiplantae</taxon>
        <taxon>Chlorophyta</taxon>
        <taxon>core chlorophytes</taxon>
        <taxon>Chlorophyceae</taxon>
        <taxon>CS clade</taxon>
        <taxon>Chlamydomonadales</taxon>
        <taxon>Chlamydomonadaceae</taxon>
        <taxon>Chlamydomonas</taxon>
    </lineage>
</organism>
<dbReference type="InterPro" id="IPR050618">
    <property type="entry name" value="Ubq-SigPath_Reg"/>
</dbReference>
<dbReference type="SUPFAM" id="SSF49899">
    <property type="entry name" value="Concanavalin A-like lectins/glucanases"/>
    <property type="match status" value="1"/>
</dbReference>
<dbReference type="EMBL" id="BEGY01000024">
    <property type="protein sequence ID" value="GAX77404.1"/>
    <property type="molecule type" value="Genomic_DNA"/>
</dbReference>
<accession>A0A250X2T6</accession>
<dbReference type="OrthoDB" id="25503at2759"/>
<dbReference type="STRING" id="1157962.A0A250X2T6"/>
<dbReference type="InterPro" id="IPR013144">
    <property type="entry name" value="CRA_dom"/>
</dbReference>
<evidence type="ECO:0000256" key="1">
    <source>
        <dbReference type="SAM" id="MobiDB-lite"/>
    </source>
</evidence>
<dbReference type="InterPro" id="IPR006594">
    <property type="entry name" value="LisH"/>
</dbReference>
<dbReference type="Pfam" id="PF00622">
    <property type="entry name" value="SPRY"/>
    <property type="match status" value="1"/>
</dbReference>
<dbReference type="InterPro" id="IPR001870">
    <property type="entry name" value="B30.2/SPRY"/>
</dbReference>
<dbReference type="Proteomes" id="UP000232323">
    <property type="component" value="Unassembled WGS sequence"/>
</dbReference>
<dbReference type="SMART" id="SM00449">
    <property type="entry name" value="SPRY"/>
    <property type="match status" value="1"/>
</dbReference>
<gene>
    <name evidence="3" type="ORF">CEUSTIGMA_g4850.t1</name>
</gene>
<dbReference type="InterPro" id="IPR013320">
    <property type="entry name" value="ConA-like_dom_sf"/>
</dbReference>
<dbReference type="PANTHER" id="PTHR12864">
    <property type="entry name" value="RAN BINDING PROTEIN 9-RELATED"/>
    <property type="match status" value="1"/>
</dbReference>
<dbReference type="InterPro" id="IPR024964">
    <property type="entry name" value="CTLH/CRA"/>
</dbReference>
<dbReference type="PROSITE" id="PS50896">
    <property type="entry name" value="LISH"/>
    <property type="match status" value="1"/>
</dbReference>